<dbReference type="Proteomes" id="UP000199758">
    <property type="component" value="Unassembled WGS sequence"/>
</dbReference>
<dbReference type="PANTHER" id="PTHR10513:SF46">
    <property type="entry name" value="DEOXYGUANOSINE KINASE"/>
    <property type="match status" value="1"/>
</dbReference>
<organism evidence="4 5">
    <name type="scientific">Hydrocarboniphaga daqingensis</name>
    <dbReference type="NCBI Taxonomy" id="490188"/>
    <lineage>
        <taxon>Bacteria</taxon>
        <taxon>Pseudomonadati</taxon>
        <taxon>Pseudomonadota</taxon>
        <taxon>Gammaproteobacteria</taxon>
        <taxon>Nevskiales</taxon>
        <taxon>Nevskiaceae</taxon>
        <taxon>Hydrocarboniphaga</taxon>
    </lineage>
</organism>
<dbReference type="GO" id="GO:0005524">
    <property type="term" value="F:ATP binding"/>
    <property type="evidence" value="ECO:0007669"/>
    <property type="project" value="UniProtKB-KW"/>
</dbReference>
<sequence>MAALSGKPVGAAQWPAYIAIEGTIGVGKTTLAHRLAQSLDARLLLEKPEANPFLPRFYRDPARVALATQLTFLMQRAGQVEDLHQGDLFAQTWVADFIFDKDRLFAELTLSRSDFDLYRLVFERLALDVPQPDCIIHLQAPLSTLLERIERRGRDYEVGIDPAYLSRLDDAYRRWFIAPRVPRLIEVDTESLDLVGQPAHYQQLLDALANDAPRQRLTAVSLV</sequence>
<reference evidence="4 5" key="1">
    <citation type="submission" date="2016-11" db="EMBL/GenBank/DDBJ databases">
        <authorList>
            <person name="Jaros S."/>
            <person name="Januszkiewicz K."/>
            <person name="Wedrychowicz H."/>
        </authorList>
    </citation>
    <scope>NUCLEOTIDE SEQUENCE [LARGE SCALE GENOMIC DNA]</scope>
    <source>
        <strain evidence="4 5">CGMCC 1.7049</strain>
    </source>
</reference>
<gene>
    <name evidence="4" type="ORF">SAMN04488068_2518</name>
</gene>
<dbReference type="GO" id="GO:0019136">
    <property type="term" value="F:deoxynucleoside kinase activity"/>
    <property type="evidence" value="ECO:0007669"/>
    <property type="project" value="InterPro"/>
</dbReference>
<feature type="binding site" evidence="2">
    <location>
        <begin position="22"/>
        <end position="30"/>
    </location>
    <ligand>
        <name>ATP</name>
        <dbReference type="ChEBI" id="CHEBI:30616"/>
    </ligand>
</feature>
<dbReference type="PIRSF" id="PIRSF000705">
    <property type="entry name" value="DNK"/>
    <property type="match status" value="1"/>
</dbReference>
<dbReference type="CDD" id="cd01673">
    <property type="entry name" value="dNK"/>
    <property type="match status" value="1"/>
</dbReference>
<dbReference type="SUPFAM" id="SSF52540">
    <property type="entry name" value="P-loop containing nucleoside triphosphate hydrolases"/>
    <property type="match status" value="1"/>
</dbReference>
<keyword evidence="4" id="KW-0808">Transferase</keyword>
<dbReference type="OrthoDB" id="9776634at2"/>
<keyword evidence="5" id="KW-1185">Reference proteome</keyword>
<feature type="binding site" evidence="2">
    <location>
        <begin position="148"/>
        <end position="152"/>
    </location>
    <ligand>
        <name>ATP</name>
        <dbReference type="ChEBI" id="CHEBI:30616"/>
    </ligand>
</feature>
<dbReference type="InterPro" id="IPR027417">
    <property type="entry name" value="P-loop_NTPase"/>
</dbReference>
<dbReference type="Gene3D" id="3.40.50.300">
    <property type="entry name" value="P-loop containing nucleotide triphosphate hydrolases"/>
    <property type="match status" value="1"/>
</dbReference>
<dbReference type="InterPro" id="IPR050566">
    <property type="entry name" value="Deoxyribonucleoside_kinase"/>
</dbReference>
<evidence type="ECO:0000256" key="2">
    <source>
        <dbReference type="PIRSR" id="PIRSR000705-3"/>
    </source>
</evidence>
<dbReference type="Pfam" id="PF01712">
    <property type="entry name" value="dNK"/>
    <property type="match status" value="1"/>
</dbReference>
<feature type="domain" description="Deoxynucleoside kinase" evidence="3">
    <location>
        <begin position="18"/>
        <end position="208"/>
    </location>
</feature>
<dbReference type="STRING" id="490188.SAMN04488068_2518"/>
<dbReference type="PANTHER" id="PTHR10513">
    <property type="entry name" value="DEOXYNUCLEOSIDE KINASE"/>
    <property type="match status" value="1"/>
</dbReference>
<feature type="active site" description="Proton acceptor" evidence="1">
    <location>
        <position position="96"/>
    </location>
</feature>
<name>A0A1M5Q552_9GAMM</name>
<evidence type="ECO:0000313" key="5">
    <source>
        <dbReference type="Proteomes" id="UP000199758"/>
    </source>
</evidence>
<keyword evidence="2" id="KW-0067">ATP-binding</keyword>
<dbReference type="GO" id="GO:0005737">
    <property type="term" value="C:cytoplasm"/>
    <property type="evidence" value="ECO:0007669"/>
    <property type="project" value="TreeGrafter"/>
</dbReference>
<dbReference type="InterPro" id="IPR002624">
    <property type="entry name" value="DCK/DGK"/>
</dbReference>
<dbReference type="AlphaFoldDB" id="A0A1M5Q552"/>
<dbReference type="EMBL" id="FQWZ01000005">
    <property type="protein sequence ID" value="SHH09225.1"/>
    <property type="molecule type" value="Genomic_DNA"/>
</dbReference>
<accession>A0A1M5Q552</accession>
<dbReference type="RefSeq" id="WP_139250265.1">
    <property type="nucleotide sequence ID" value="NZ_FQWZ01000005.1"/>
</dbReference>
<dbReference type="InterPro" id="IPR031314">
    <property type="entry name" value="DNK_dom"/>
</dbReference>
<evidence type="ECO:0000259" key="3">
    <source>
        <dbReference type="Pfam" id="PF01712"/>
    </source>
</evidence>
<keyword evidence="2" id="KW-0547">Nucleotide-binding</keyword>
<evidence type="ECO:0000256" key="1">
    <source>
        <dbReference type="PIRSR" id="PIRSR000705-1"/>
    </source>
</evidence>
<protein>
    <submittedName>
        <fullName evidence="4">Deoxyadenosine/deoxycytidine kinase</fullName>
    </submittedName>
</protein>
<proteinExistence type="predicted"/>
<evidence type="ECO:0000313" key="4">
    <source>
        <dbReference type="EMBL" id="SHH09225.1"/>
    </source>
</evidence>
<keyword evidence="4" id="KW-0418">Kinase</keyword>